<evidence type="ECO:0000256" key="1">
    <source>
        <dbReference type="SAM" id="MobiDB-lite"/>
    </source>
</evidence>
<name>A0A3D8T4J2_9EURO</name>
<dbReference type="RefSeq" id="XP_026608632.1">
    <property type="nucleotide sequence ID" value="XM_026742787.1"/>
</dbReference>
<dbReference type="AlphaFoldDB" id="A0A3D8T4J2"/>
<protein>
    <recommendedName>
        <fullName evidence="4">Myb-like domain-containing protein</fullName>
    </recommendedName>
</protein>
<evidence type="ECO:0000313" key="3">
    <source>
        <dbReference type="Proteomes" id="UP000256690"/>
    </source>
</evidence>
<keyword evidence="3" id="KW-1185">Reference proteome</keyword>
<gene>
    <name evidence="2" type="ORF">DSM5745_00771</name>
</gene>
<feature type="compositionally biased region" description="Basic and acidic residues" evidence="1">
    <location>
        <begin position="175"/>
        <end position="184"/>
    </location>
</feature>
<proteinExistence type="predicted"/>
<feature type="region of interest" description="Disordered" evidence="1">
    <location>
        <begin position="137"/>
        <end position="268"/>
    </location>
</feature>
<reference evidence="2 3" key="1">
    <citation type="journal article" date="2018" name="IMA Fungus">
        <title>IMA Genome-F 9: Draft genome sequence of Annulohypoxylon stygium, Aspergillus mulundensis, Berkeleyomyces basicola (syn. Thielaviopsis basicola), Ceratocystis smalleyi, two Cercospora beticola strains, Coleophoma cylindrospora, Fusarium fracticaudum, Phialophora cf. hyalina, and Morchella septimelata.</title>
        <authorList>
            <person name="Wingfield B.D."/>
            <person name="Bills G.F."/>
            <person name="Dong Y."/>
            <person name="Huang W."/>
            <person name="Nel W.J."/>
            <person name="Swalarsk-Parry B.S."/>
            <person name="Vaghefi N."/>
            <person name="Wilken P.M."/>
            <person name="An Z."/>
            <person name="de Beer Z.W."/>
            <person name="De Vos L."/>
            <person name="Chen L."/>
            <person name="Duong T.A."/>
            <person name="Gao Y."/>
            <person name="Hammerbacher A."/>
            <person name="Kikkert J.R."/>
            <person name="Li Y."/>
            <person name="Li H."/>
            <person name="Li K."/>
            <person name="Li Q."/>
            <person name="Liu X."/>
            <person name="Ma X."/>
            <person name="Naidoo K."/>
            <person name="Pethybridge S.J."/>
            <person name="Sun J."/>
            <person name="Steenkamp E.T."/>
            <person name="van der Nest M.A."/>
            <person name="van Wyk S."/>
            <person name="Wingfield M.J."/>
            <person name="Xiong C."/>
            <person name="Yue Q."/>
            <person name="Zhang X."/>
        </authorList>
    </citation>
    <scope>NUCLEOTIDE SEQUENCE [LARGE SCALE GENOMIC DNA]</scope>
    <source>
        <strain evidence="2 3">DSM 5745</strain>
    </source>
</reference>
<accession>A0A3D8T4J2</accession>
<sequence>MPLAGTKINKWSAEEVALLKRLRDQYPDLTPYKLSKKFYTHFPGRSRHSVTSKLFYMSHTMDRGASHRHPAPVAPGCGCVGTNDTISVWMLRIRLIRVGLAFPLTFILAKTGINAHQFQQHRGGDFSARAVLPHATEDRLLPPFPPNRDSILSTAAEPPHCPEADRSTSPPSSLVEDRLMDRSEPGNLGQGRLTTRISSPRASPNGPHLAHAHNLAEESPRRPFPQGTRAYSSGTGSDALKDNLTGGVDGKLDHPEGQQIGAPDREGSNLYSLADGIKHAKTRFGECMKSAEKLAEETARSELALEQSGTLMNWTWQG</sequence>
<dbReference type="Proteomes" id="UP000256690">
    <property type="component" value="Unassembled WGS sequence"/>
</dbReference>
<dbReference type="GeneID" id="38111141"/>
<organism evidence="2 3">
    <name type="scientific">Aspergillus mulundensis</name>
    <dbReference type="NCBI Taxonomy" id="1810919"/>
    <lineage>
        <taxon>Eukaryota</taxon>
        <taxon>Fungi</taxon>
        <taxon>Dikarya</taxon>
        <taxon>Ascomycota</taxon>
        <taxon>Pezizomycotina</taxon>
        <taxon>Eurotiomycetes</taxon>
        <taxon>Eurotiomycetidae</taxon>
        <taxon>Eurotiales</taxon>
        <taxon>Aspergillaceae</taxon>
        <taxon>Aspergillus</taxon>
        <taxon>Aspergillus subgen. Nidulantes</taxon>
    </lineage>
</organism>
<dbReference type="EMBL" id="PVWQ01000001">
    <property type="protein sequence ID" value="RDW93449.1"/>
    <property type="molecule type" value="Genomic_DNA"/>
</dbReference>
<comment type="caution">
    <text evidence="2">The sequence shown here is derived from an EMBL/GenBank/DDBJ whole genome shotgun (WGS) entry which is preliminary data.</text>
</comment>
<feature type="compositionally biased region" description="Polar residues" evidence="1">
    <location>
        <begin position="192"/>
        <end position="202"/>
    </location>
</feature>
<evidence type="ECO:0008006" key="4">
    <source>
        <dbReference type="Google" id="ProtNLM"/>
    </source>
</evidence>
<evidence type="ECO:0000313" key="2">
    <source>
        <dbReference type="EMBL" id="RDW93449.1"/>
    </source>
</evidence>